<protein>
    <submittedName>
        <fullName evidence="1">Uncharacterized protein</fullName>
    </submittedName>
</protein>
<gene>
    <name evidence="1" type="ORF">CS062_22610</name>
</gene>
<accession>A0A2G9C3D8</accession>
<name>A0A2G9C3D8_9BURK</name>
<keyword evidence="2" id="KW-1185">Reference proteome</keyword>
<reference evidence="1 2" key="1">
    <citation type="submission" date="2017-11" db="EMBL/GenBank/DDBJ databases">
        <title>Draft genome sequence of Mitsuaria sp. HWN-4.</title>
        <authorList>
            <person name="Gundlapally S.R."/>
        </authorList>
    </citation>
    <scope>NUCLEOTIDE SEQUENCE [LARGE SCALE GENOMIC DNA]</scope>
    <source>
        <strain evidence="1 2">HWN-4</strain>
    </source>
</reference>
<evidence type="ECO:0000313" key="2">
    <source>
        <dbReference type="Proteomes" id="UP000231501"/>
    </source>
</evidence>
<proteinExistence type="predicted"/>
<evidence type="ECO:0000313" key="1">
    <source>
        <dbReference type="EMBL" id="PIM50888.1"/>
    </source>
</evidence>
<comment type="caution">
    <text evidence="1">The sequence shown here is derived from an EMBL/GenBank/DDBJ whole genome shotgun (WGS) entry which is preliminary data.</text>
</comment>
<organism evidence="1 2">
    <name type="scientific">Roseateles chitinivorans</name>
    <dbReference type="NCBI Taxonomy" id="2917965"/>
    <lineage>
        <taxon>Bacteria</taxon>
        <taxon>Pseudomonadati</taxon>
        <taxon>Pseudomonadota</taxon>
        <taxon>Betaproteobacteria</taxon>
        <taxon>Burkholderiales</taxon>
        <taxon>Sphaerotilaceae</taxon>
        <taxon>Roseateles</taxon>
    </lineage>
</organism>
<sequence>MDHPLLNRAVGGEVGATGMGDNYHYTGEESIGDCMIAEMTGRSGVAAGFWTSLFLCLAD</sequence>
<dbReference type="Proteomes" id="UP000231501">
    <property type="component" value="Unassembled WGS sequence"/>
</dbReference>
<dbReference type="EMBL" id="PEOG01000092">
    <property type="protein sequence ID" value="PIM50888.1"/>
    <property type="molecule type" value="Genomic_DNA"/>
</dbReference>
<dbReference type="AlphaFoldDB" id="A0A2G9C3D8"/>